<reference evidence="3" key="1">
    <citation type="submission" date="2021-01" db="EMBL/GenBank/DDBJ databases">
        <authorList>
            <person name="Zahm M."/>
            <person name="Roques C."/>
            <person name="Cabau C."/>
            <person name="Klopp C."/>
            <person name="Donnadieu C."/>
            <person name="Jouanno E."/>
            <person name="Lampietro C."/>
            <person name="Louis A."/>
            <person name="Herpin A."/>
            <person name="Echchiki A."/>
            <person name="Berthelot C."/>
            <person name="Parey E."/>
            <person name="Roest-Crollius H."/>
            <person name="Braasch I."/>
            <person name="Postlethwait J."/>
            <person name="Bobe J."/>
            <person name="Montfort J."/>
            <person name="Bouchez O."/>
            <person name="Begum T."/>
            <person name="Mejri S."/>
            <person name="Adams A."/>
            <person name="Chen W.-J."/>
            <person name="Guiguen Y."/>
        </authorList>
    </citation>
    <scope>NUCLEOTIDE SEQUENCE</scope>
    <source>
        <strain evidence="3">YG-15Mar2019-1</strain>
        <tissue evidence="3">Brain</tissue>
    </source>
</reference>
<dbReference type="EMBL" id="JAFDVH010000007">
    <property type="protein sequence ID" value="KAG7473287.1"/>
    <property type="molecule type" value="Genomic_DNA"/>
</dbReference>
<name>A0A9D3T6B4_MEGAT</name>
<comment type="caution">
    <text evidence="3">The sequence shown here is derived from an EMBL/GenBank/DDBJ whole genome shotgun (WGS) entry which is preliminary data.</text>
</comment>
<evidence type="ECO:0008006" key="5">
    <source>
        <dbReference type="Google" id="ProtNLM"/>
    </source>
</evidence>
<protein>
    <recommendedName>
        <fullName evidence="5">Myocardial zonula adherens protein</fullName>
    </recommendedName>
</protein>
<evidence type="ECO:0000313" key="4">
    <source>
        <dbReference type="Proteomes" id="UP001046870"/>
    </source>
</evidence>
<dbReference type="GO" id="GO:0035556">
    <property type="term" value="P:intracellular signal transduction"/>
    <property type="evidence" value="ECO:0007669"/>
    <property type="project" value="TreeGrafter"/>
</dbReference>
<accession>A0A9D3T6B4</accession>
<evidence type="ECO:0000313" key="3">
    <source>
        <dbReference type="EMBL" id="KAG7473287.1"/>
    </source>
</evidence>
<proteinExistence type="predicted"/>
<sequence>MQKYGSRATITTTADTQDLTSERRIRRLRLTLHSNDCPEQDGIRGAGTDMQVDKVLNSSRRRRNGYIQSERPARVEPPVQHLTNGTGGQSAQTGPKVYGVVQRTGADSQQEVMACQWSVHHLRDEMRYIKEVRESLEKVRERMYGQFGSMQQSMQRLSRDIMSAQAQRRSLEAEVRSRTTGMERFDQMNSSLISANIDLQKSLLESCSDRMQAREELKTLRASYEQAEESLREKERQLAAAQTENNTLRQQVESCQGAHTKQLQELTLRLRSQYEERLQEERRKHEEEVEALQAQIAEYVRRIEEAEKNAKIAEAKIAERDQRINEVERLLACMGQEKSQLEQKLRDCELRLRRLEQTDHVDAAAVRRTRQLEDEAAELRERIKHLNDMVFTQQRKVKGMIEEVETLKAKVAQKDMFITELLDRIAIVECENNELEDKVQYFLSKQKAQGNPVPTRDVGVGCDLPQGPEQQPLTAVTAQTRVRQSLPVHSRMESSVLRYTPQQYSLLLQSTHTQQSRVVMRSTNCTTGRRTPAQSGPVLSVTEESSLVQTLPVRSSPEQSASVQSNHRARSGPPNLYTPYMKLMEIAANIKTERN</sequence>
<keyword evidence="1" id="KW-0175">Coiled coil</keyword>
<feature type="region of interest" description="Disordered" evidence="2">
    <location>
        <begin position="548"/>
        <end position="577"/>
    </location>
</feature>
<feature type="compositionally biased region" description="Polar residues" evidence="2">
    <location>
        <begin position="548"/>
        <end position="566"/>
    </location>
</feature>
<evidence type="ECO:0000256" key="1">
    <source>
        <dbReference type="SAM" id="Coils"/>
    </source>
</evidence>
<evidence type="ECO:0000256" key="2">
    <source>
        <dbReference type="SAM" id="MobiDB-lite"/>
    </source>
</evidence>
<keyword evidence="4" id="KW-1185">Reference proteome</keyword>
<organism evidence="3 4">
    <name type="scientific">Megalops atlanticus</name>
    <name type="common">Tarpon</name>
    <name type="synonym">Clupea gigantea</name>
    <dbReference type="NCBI Taxonomy" id="7932"/>
    <lineage>
        <taxon>Eukaryota</taxon>
        <taxon>Metazoa</taxon>
        <taxon>Chordata</taxon>
        <taxon>Craniata</taxon>
        <taxon>Vertebrata</taxon>
        <taxon>Euteleostomi</taxon>
        <taxon>Actinopterygii</taxon>
        <taxon>Neopterygii</taxon>
        <taxon>Teleostei</taxon>
        <taxon>Elopiformes</taxon>
        <taxon>Megalopidae</taxon>
        <taxon>Megalops</taxon>
    </lineage>
</organism>
<gene>
    <name evidence="3" type="ORF">MATL_G00094110</name>
</gene>
<dbReference type="AlphaFoldDB" id="A0A9D3T6B4"/>
<dbReference type="PANTHER" id="PTHR23171:SF3">
    <property type="entry name" value="COILED-COIL DOMAIN-CONTAINING PROTEIN 68"/>
    <property type="match status" value="1"/>
</dbReference>
<dbReference type="InterPro" id="IPR051375">
    <property type="entry name" value="Tuftelin_GRINL1A/MYZAP/CCD68"/>
</dbReference>
<feature type="coiled-coil region" evidence="1">
    <location>
        <begin position="122"/>
        <end position="174"/>
    </location>
</feature>
<dbReference type="OrthoDB" id="8788688at2759"/>
<dbReference type="PANTHER" id="PTHR23171">
    <property type="entry name" value="GDOWN1"/>
    <property type="match status" value="1"/>
</dbReference>
<dbReference type="Gene3D" id="1.20.5.170">
    <property type="match status" value="1"/>
</dbReference>
<feature type="coiled-coil region" evidence="1">
    <location>
        <begin position="210"/>
        <end position="389"/>
    </location>
</feature>
<dbReference type="Proteomes" id="UP001046870">
    <property type="component" value="Chromosome 7"/>
</dbReference>